<dbReference type="GO" id="GO:0009691">
    <property type="term" value="P:cytokinin biosynthetic process"/>
    <property type="evidence" value="ECO:0007669"/>
    <property type="project" value="UniProtKB-UniRule"/>
</dbReference>
<comment type="similarity">
    <text evidence="2 3">Belongs to the LOG family.</text>
</comment>
<evidence type="ECO:0000256" key="1">
    <source>
        <dbReference type="ARBA" id="ARBA00000274"/>
    </source>
</evidence>
<dbReference type="Proteomes" id="UP000326202">
    <property type="component" value="Chromosome"/>
</dbReference>
<sequence>MTASIKSLCVYCGAAEGRGPAYRDIAQRLGRHIAQNDVRLIYGGGRVGLMGVVADAVKSAGGQVTGVIPNFLEIREIGNREIDELRVVDSMHARKQLMFELSDGFCMMPGGFGTLEEFFEVITWRQLGQHDKPIVVLNEGGYWDPLLRLVEHGRQEGFMADPAPLYSVVDRVDDVIPALSRQPAPTKVGAVGRM</sequence>
<evidence type="ECO:0000256" key="3">
    <source>
        <dbReference type="RuleBase" id="RU363015"/>
    </source>
</evidence>
<gene>
    <name evidence="4" type="ORF">FRZ44_35070</name>
</gene>
<reference evidence="4 5" key="1">
    <citation type="submission" date="2019-08" db="EMBL/GenBank/DDBJ databases">
        <title>Hyperibacter terrae gen. nov., sp. nov. and Hyperibacter viscosus sp. nov., two new members in the family Rhodospirillaceae isolated from the rhizosphere of Hypericum perforatum.</title>
        <authorList>
            <person name="Noviana Z."/>
        </authorList>
    </citation>
    <scope>NUCLEOTIDE SEQUENCE [LARGE SCALE GENOMIC DNA]</scope>
    <source>
        <strain evidence="4 5">R5913</strain>
    </source>
</reference>
<dbReference type="RefSeq" id="WP_151178389.1">
    <property type="nucleotide sequence ID" value="NZ_CP042906.1"/>
</dbReference>
<keyword evidence="3" id="KW-0203">Cytokinin biosynthesis</keyword>
<dbReference type="GO" id="GO:0008714">
    <property type="term" value="F:AMP nucleosidase activity"/>
    <property type="evidence" value="ECO:0007669"/>
    <property type="project" value="UniProtKB-EC"/>
</dbReference>
<organism evidence="4 5">
    <name type="scientific">Hypericibacter terrae</name>
    <dbReference type="NCBI Taxonomy" id="2602015"/>
    <lineage>
        <taxon>Bacteria</taxon>
        <taxon>Pseudomonadati</taxon>
        <taxon>Pseudomonadota</taxon>
        <taxon>Alphaproteobacteria</taxon>
        <taxon>Rhodospirillales</taxon>
        <taxon>Dongiaceae</taxon>
        <taxon>Hypericibacter</taxon>
    </lineage>
</organism>
<protein>
    <recommendedName>
        <fullName evidence="3">Cytokinin riboside 5'-monophosphate phosphoribohydrolase</fullName>
        <ecNumber evidence="3">3.2.2.n1</ecNumber>
    </recommendedName>
</protein>
<dbReference type="PANTHER" id="PTHR31223">
    <property type="entry name" value="LOG FAMILY PROTEIN YJL055W"/>
    <property type="match status" value="1"/>
</dbReference>
<dbReference type="GO" id="GO:0005829">
    <property type="term" value="C:cytosol"/>
    <property type="evidence" value="ECO:0007669"/>
    <property type="project" value="TreeGrafter"/>
</dbReference>
<evidence type="ECO:0000313" key="4">
    <source>
        <dbReference type="EMBL" id="QEX18203.1"/>
    </source>
</evidence>
<dbReference type="PANTHER" id="PTHR31223:SF70">
    <property type="entry name" value="LOG FAMILY PROTEIN YJL055W"/>
    <property type="match status" value="1"/>
</dbReference>
<dbReference type="EC" id="3.2.2.n1" evidence="3"/>
<keyword evidence="3 4" id="KW-0378">Hydrolase</keyword>
<accession>A0A5J6MLH0</accession>
<dbReference type="OrthoDB" id="9801098at2"/>
<name>A0A5J6MLH0_9PROT</name>
<keyword evidence="5" id="KW-1185">Reference proteome</keyword>
<proteinExistence type="inferred from homology"/>
<evidence type="ECO:0000313" key="5">
    <source>
        <dbReference type="Proteomes" id="UP000326202"/>
    </source>
</evidence>
<dbReference type="EMBL" id="CP042906">
    <property type="protein sequence ID" value="QEX18203.1"/>
    <property type="molecule type" value="Genomic_DNA"/>
</dbReference>
<dbReference type="AlphaFoldDB" id="A0A5J6MLH0"/>
<dbReference type="KEGG" id="htq:FRZ44_35070"/>
<dbReference type="InterPro" id="IPR031100">
    <property type="entry name" value="LOG_fam"/>
</dbReference>
<dbReference type="SUPFAM" id="SSF102405">
    <property type="entry name" value="MCP/YpsA-like"/>
    <property type="match status" value="1"/>
</dbReference>
<dbReference type="Gene3D" id="3.40.50.450">
    <property type="match status" value="1"/>
</dbReference>
<dbReference type="NCBIfam" id="TIGR00730">
    <property type="entry name" value="Rossman fold protein, TIGR00730 family"/>
    <property type="match status" value="1"/>
</dbReference>
<dbReference type="Pfam" id="PF03641">
    <property type="entry name" value="Lysine_decarbox"/>
    <property type="match status" value="1"/>
</dbReference>
<evidence type="ECO:0000256" key="2">
    <source>
        <dbReference type="ARBA" id="ARBA00006763"/>
    </source>
</evidence>
<comment type="catalytic activity">
    <reaction evidence="1">
        <text>AMP + H2O = D-ribose 5-phosphate + adenine</text>
        <dbReference type="Rhea" id="RHEA:20129"/>
        <dbReference type="ChEBI" id="CHEBI:15377"/>
        <dbReference type="ChEBI" id="CHEBI:16708"/>
        <dbReference type="ChEBI" id="CHEBI:78346"/>
        <dbReference type="ChEBI" id="CHEBI:456215"/>
        <dbReference type="EC" id="3.2.2.4"/>
    </reaction>
</comment>
<dbReference type="InterPro" id="IPR005269">
    <property type="entry name" value="LOG"/>
</dbReference>